<sequence>MPLYLLVRPSPKRDAPQEFDEEGKELDADAQVWKTYVKEADQVDEEMVDGWNKSMDVILIFAALFSAISTAFVIESYKNLKPDPADASSQTLLIISQTLMLIANGSQPSSASMTSVSETTAFQASAKDICVNVLWFLSLSLSVAVSLISMLAKEWCLEFMSGRTGPPGPQACRRQQRWDGLVKWKMKEVILMLPSLIHISLLLFAIGLCVFLWDVHYGVAIPVVIVTTIAAGAYFACTIVPLLYQFCPYGTVLSRAIRQFKTRRSRITLTDWMDHDAISNALHWMITNCETPRSVDIALQSLAAGEDKKISPAKLEEVNAWAMIKQRFESTSVSKQSEQNRNIHLLYKRALEALPTTRRIDRDFYYSRDETRKLEQCSPQLIRRLSSSGLIRYLSDLASNNVANSRQIFATAQLWLWLNMSISELDRTHPTLTTLEEALLQYPELENKLENQEQVAEGLEAKLLEMLGKPSIDVDDEGRFTLGSPLERYAYRVIEIMLQKRSAPLPKNVSDGLGYVSEDLRGIESFKNLDTDALVTDPNIVSAADEQDVSSKQ</sequence>
<dbReference type="AlphaFoldDB" id="A0A0K6GAD4"/>
<feature type="transmembrane region" description="Helical" evidence="2">
    <location>
        <begin position="57"/>
        <end position="74"/>
    </location>
</feature>
<feature type="coiled-coil region" evidence="1">
    <location>
        <begin position="435"/>
        <end position="469"/>
    </location>
</feature>
<dbReference type="InterPro" id="IPR045338">
    <property type="entry name" value="DUF6535"/>
</dbReference>
<dbReference type="EMBL" id="CYGV01001546">
    <property type="protein sequence ID" value="CUA75430.1"/>
    <property type="molecule type" value="Genomic_DNA"/>
</dbReference>
<protein>
    <recommendedName>
        <fullName evidence="3">DUF6535 domain-containing protein</fullName>
    </recommendedName>
</protein>
<keyword evidence="5" id="KW-1185">Reference proteome</keyword>
<evidence type="ECO:0000256" key="1">
    <source>
        <dbReference type="SAM" id="Coils"/>
    </source>
</evidence>
<keyword evidence="2" id="KW-1133">Transmembrane helix</keyword>
<feature type="domain" description="DUF6535" evidence="3">
    <location>
        <begin position="33"/>
        <end position="213"/>
    </location>
</feature>
<proteinExistence type="predicted"/>
<feature type="transmembrane region" description="Helical" evidence="2">
    <location>
        <begin position="133"/>
        <end position="152"/>
    </location>
</feature>
<gene>
    <name evidence="4" type="ORF">RSOLAG22IIIB_11719</name>
</gene>
<evidence type="ECO:0000259" key="3">
    <source>
        <dbReference type="Pfam" id="PF20153"/>
    </source>
</evidence>
<keyword evidence="2" id="KW-0812">Transmembrane</keyword>
<organism evidence="4 5">
    <name type="scientific">Rhizoctonia solani</name>
    <dbReference type="NCBI Taxonomy" id="456999"/>
    <lineage>
        <taxon>Eukaryota</taxon>
        <taxon>Fungi</taxon>
        <taxon>Dikarya</taxon>
        <taxon>Basidiomycota</taxon>
        <taxon>Agaricomycotina</taxon>
        <taxon>Agaricomycetes</taxon>
        <taxon>Cantharellales</taxon>
        <taxon>Ceratobasidiaceae</taxon>
        <taxon>Rhizoctonia</taxon>
    </lineage>
</organism>
<dbReference type="Proteomes" id="UP000044841">
    <property type="component" value="Unassembled WGS sequence"/>
</dbReference>
<evidence type="ECO:0000256" key="2">
    <source>
        <dbReference type="SAM" id="Phobius"/>
    </source>
</evidence>
<evidence type="ECO:0000313" key="5">
    <source>
        <dbReference type="Proteomes" id="UP000044841"/>
    </source>
</evidence>
<keyword evidence="2" id="KW-0472">Membrane</keyword>
<dbReference type="Pfam" id="PF20153">
    <property type="entry name" value="DUF6535"/>
    <property type="match status" value="1"/>
</dbReference>
<feature type="transmembrane region" description="Helical" evidence="2">
    <location>
        <begin position="219"/>
        <end position="244"/>
    </location>
</feature>
<evidence type="ECO:0000313" key="4">
    <source>
        <dbReference type="EMBL" id="CUA75430.1"/>
    </source>
</evidence>
<feature type="transmembrane region" description="Helical" evidence="2">
    <location>
        <begin position="189"/>
        <end position="213"/>
    </location>
</feature>
<reference evidence="4 5" key="1">
    <citation type="submission" date="2015-07" db="EMBL/GenBank/DDBJ databases">
        <authorList>
            <person name="Noorani M."/>
        </authorList>
    </citation>
    <scope>NUCLEOTIDE SEQUENCE [LARGE SCALE GENOMIC DNA]</scope>
    <source>
        <strain evidence="4">BBA 69670</strain>
    </source>
</reference>
<name>A0A0K6GAD4_9AGAM</name>
<accession>A0A0K6GAD4</accession>
<keyword evidence="1" id="KW-0175">Coiled coil</keyword>